<evidence type="ECO:0000256" key="5">
    <source>
        <dbReference type="RuleBase" id="RU003476"/>
    </source>
</evidence>
<dbReference type="AlphaFoldDB" id="A0A2V1HWN1"/>
<dbReference type="RefSeq" id="WP_116757135.1">
    <property type="nucleotide sequence ID" value="NZ_JBHUEX010000001.1"/>
</dbReference>
<evidence type="ECO:0000259" key="6">
    <source>
        <dbReference type="PROSITE" id="PS51462"/>
    </source>
</evidence>
<dbReference type="InterPro" id="IPR015797">
    <property type="entry name" value="NUDIX_hydrolase-like_dom_sf"/>
</dbReference>
<dbReference type="Pfam" id="PF00293">
    <property type="entry name" value="NUDIX"/>
    <property type="match status" value="1"/>
</dbReference>
<sequence>MTESFRATSRVLLFDESDRVLLFLQYGKSHDVPPRWITPGGGVDPGEDHDDAAIRELVEETGLRVPRVPNPFHSHDFEADQRWHEYLTGHSEWYALRVARFEPVADGWTDEEKVDIVRHHWWDIDELATTDDIVEPENLVALIRQGRTTL</sequence>
<proteinExistence type="inferred from homology"/>
<comment type="similarity">
    <text evidence="2 5">Belongs to the Nudix hydrolase family.</text>
</comment>
<reference evidence="7 8" key="1">
    <citation type="submission" date="2018-05" db="EMBL/GenBank/DDBJ databases">
        <title>Amnibacterium sp. M8JJ-5, whole genome shotgun sequence.</title>
        <authorList>
            <person name="Tuo L."/>
        </authorList>
    </citation>
    <scope>NUCLEOTIDE SEQUENCE [LARGE SCALE GENOMIC DNA]</scope>
    <source>
        <strain evidence="7 8">M8JJ-5</strain>
    </source>
</reference>
<keyword evidence="8" id="KW-1185">Reference proteome</keyword>
<dbReference type="EMBL" id="QEOP01000002">
    <property type="protein sequence ID" value="PVZ94624.1"/>
    <property type="molecule type" value="Genomic_DNA"/>
</dbReference>
<dbReference type="Proteomes" id="UP000244893">
    <property type="component" value="Unassembled WGS sequence"/>
</dbReference>
<dbReference type="PANTHER" id="PTHR43046:SF12">
    <property type="entry name" value="GDP-MANNOSE MANNOSYL HYDROLASE"/>
    <property type="match status" value="1"/>
</dbReference>
<evidence type="ECO:0000256" key="4">
    <source>
        <dbReference type="ARBA" id="ARBA00022842"/>
    </source>
</evidence>
<evidence type="ECO:0000313" key="7">
    <source>
        <dbReference type="EMBL" id="PVZ94624.1"/>
    </source>
</evidence>
<gene>
    <name evidence="7" type="ORF">DDQ50_13090</name>
</gene>
<name>A0A2V1HWN1_9MICO</name>
<dbReference type="InterPro" id="IPR020084">
    <property type="entry name" value="NUDIX_hydrolase_CS"/>
</dbReference>
<dbReference type="Gene3D" id="3.90.79.10">
    <property type="entry name" value="Nucleoside Triphosphate Pyrophosphohydrolase"/>
    <property type="match status" value="1"/>
</dbReference>
<comment type="cofactor">
    <cofactor evidence="1">
        <name>Mg(2+)</name>
        <dbReference type="ChEBI" id="CHEBI:18420"/>
    </cofactor>
</comment>
<dbReference type="CDD" id="cd04685">
    <property type="entry name" value="NUDIX_Hydrolase"/>
    <property type="match status" value="1"/>
</dbReference>
<keyword evidence="4" id="KW-0460">Magnesium</keyword>
<feature type="domain" description="Nudix hydrolase" evidence="6">
    <location>
        <begin position="4"/>
        <end position="146"/>
    </location>
</feature>
<keyword evidence="3 5" id="KW-0378">Hydrolase</keyword>
<dbReference type="PRINTS" id="PR00502">
    <property type="entry name" value="NUDIXFAMILY"/>
</dbReference>
<dbReference type="InterPro" id="IPR000086">
    <property type="entry name" value="NUDIX_hydrolase_dom"/>
</dbReference>
<comment type="caution">
    <text evidence="7">The sequence shown here is derived from an EMBL/GenBank/DDBJ whole genome shotgun (WGS) entry which is preliminary data.</text>
</comment>
<evidence type="ECO:0000256" key="3">
    <source>
        <dbReference type="ARBA" id="ARBA00022801"/>
    </source>
</evidence>
<dbReference type="PROSITE" id="PS00893">
    <property type="entry name" value="NUDIX_BOX"/>
    <property type="match status" value="1"/>
</dbReference>
<dbReference type="GO" id="GO:0016787">
    <property type="term" value="F:hydrolase activity"/>
    <property type="evidence" value="ECO:0007669"/>
    <property type="project" value="UniProtKB-KW"/>
</dbReference>
<dbReference type="SUPFAM" id="SSF55811">
    <property type="entry name" value="Nudix"/>
    <property type="match status" value="1"/>
</dbReference>
<dbReference type="PROSITE" id="PS51462">
    <property type="entry name" value="NUDIX"/>
    <property type="match status" value="1"/>
</dbReference>
<evidence type="ECO:0000313" key="8">
    <source>
        <dbReference type="Proteomes" id="UP000244893"/>
    </source>
</evidence>
<accession>A0A2V1HWN1</accession>
<dbReference type="OrthoDB" id="9804442at2"/>
<dbReference type="PANTHER" id="PTHR43046">
    <property type="entry name" value="GDP-MANNOSE MANNOSYL HYDROLASE"/>
    <property type="match status" value="1"/>
</dbReference>
<evidence type="ECO:0000256" key="1">
    <source>
        <dbReference type="ARBA" id="ARBA00001946"/>
    </source>
</evidence>
<dbReference type="InterPro" id="IPR020476">
    <property type="entry name" value="Nudix_hydrolase"/>
</dbReference>
<organism evidence="7 8">
    <name type="scientific">Amnibacterium flavum</name>
    <dbReference type="NCBI Taxonomy" id="2173173"/>
    <lineage>
        <taxon>Bacteria</taxon>
        <taxon>Bacillati</taxon>
        <taxon>Actinomycetota</taxon>
        <taxon>Actinomycetes</taxon>
        <taxon>Micrococcales</taxon>
        <taxon>Microbacteriaceae</taxon>
        <taxon>Amnibacterium</taxon>
    </lineage>
</organism>
<protein>
    <submittedName>
        <fullName evidence="7">DNA mismatch repair protein MutT</fullName>
    </submittedName>
</protein>
<evidence type="ECO:0000256" key="2">
    <source>
        <dbReference type="ARBA" id="ARBA00005582"/>
    </source>
</evidence>